<evidence type="ECO:0000313" key="8">
    <source>
        <dbReference type="EMBL" id="RPD41259.1"/>
    </source>
</evidence>
<dbReference type="RefSeq" id="WP_120516439.1">
    <property type="nucleotide sequence ID" value="NZ_QXZY01000006.1"/>
</dbReference>
<dbReference type="Pfam" id="PF14322">
    <property type="entry name" value="SusD-like_3"/>
    <property type="match status" value="1"/>
</dbReference>
<evidence type="ECO:0000256" key="1">
    <source>
        <dbReference type="ARBA" id="ARBA00004442"/>
    </source>
</evidence>
<name>A0A3N4MNN0_9BACT</name>
<evidence type="ECO:0000256" key="4">
    <source>
        <dbReference type="ARBA" id="ARBA00023136"/>
    </source>
</evidence>
<dbReference type="AlphaFoldDB" id="A0A3N4MNN0"/>
<evidence type="ECO:0000259" key="6">
    <source>
        <dbReference type="Pfam" id="PF07980"/>
    </source>
</evidence>
<comment type="caution">
    <text evidence="8">The sequence shown here is derived from an EMBL/GenBank/DDBJ whole genome shotgun (WGS) entry which is preliminary data.</text>
</comment>
<accession>A0A3N4MNN0</accession>
<dbReference type="Pfam" id="PF07980">
    <property type="entry name" value="SusD_RagB"/>
    <property type="match status" value="2"/>
</dbReference>
<keyword evidence="9" id="KW-1185">Reference proteome</keyword>
<feature type="domain" description="SusD-like N-terminal" evidence="7">
    <location>
        <begin position="34"/>
        <end position="224"/>
    </location>
</feature>
<keyword evidence="5" id="KW-0998">Cell outer membrane</keyword>
<protein>
    <submittedName>
        <fullName evidence="8">RagB/SusD family nutrient uptake outer membrane protein</fullName>
    </submittedName>
</protein>
<keyword evidence="3" id="KW-0732">Signal</keyword>
<evidence type="ECO:0000313" key="9">
    <source>
        <dbReference type="Proteomes" id="UP000279089"/>
    </source>
</evidence>
<dbReference type="InterPro" id="IPR012944">
    <property type="entry name" value="SusD_RagB_dom"/>
</dbReference>
<reference evidence="9" key="1">
    <citation type="submission" date="2018-11" db="EMBL/GenBank/DDBJ databases">
        <title>Chitinophaga lutea sp.nov., isolate from arsenic contaminated soil.</title>
        <authorList>
            <person name="Zong Y."/>
        </authorList>
    </citation>
    <scope>NUCLEOTIDE SEQUENCE [LARGE SCALE GENOMIC DNA]</scope>
    <source>
        <strain evidence="9">YLT18</strain>
    </source>
</reference>
<evidence type="ECO:0000256" key="3">
    <source>
        <dbReference type="ARBA" id="ARBA00022729"/>
    </source>
</evidence>
<organism evidence="8 9">
    <name type="scientific">Chitinophaga barathri</name>
    <dbReference type="NCBI Taxonomy" id="1647451"/>
    <lineage>
        <taxon>Bacteria</taxon>
        <taxon>Pseudomonadati</taxon>
        <taxon>Bacteroidota</taxon>
        <taxon>Chitinophagia</taxon>
        <taxon>Chitinophagales</taxon>
        <taxon>Chitinophagaceae</taxon>
        <taxon>Chitinophaga</taxon>
    </lineage>
</organism>
<comment type="similarity">
    <text evidence="2">Belongs to the SusD family.</text>
</comment>
<keyword evidence="4" id="KW-0472">Membrane</keyword>
<evidence type="ECO:0000256" key="2">
    <source>
        <dbReference type="ARBA" id="ARBA00006275"/>
    </source>
</evidence>
<dbReference type="GO" id="GO:0009279">
    <property type="term" value="C:cell outer membrane"/>
    <property type="evidence" value="ECO:0007669"/>
    <property type="project" value="UniProtKB-SubCell"/>
</dbReference>
<feature type="domain" description="RagB/SusD" evidence="6">
    <location>
        <begin position="276"/>
        <end position="440"/>
    </location>
</feature>
<dbReference type="InterPro" id="IPR033985">
    <property type="entry name" value="SusD-like_N"/>
</dbReference>
<dbReference type="Gene3D" id="1.25.40.390">
    <property type="match status" value="1"/>
</dbReference>
<dbReference type="Proteomes" id="UP000279089">
    <property type="component" value="Unassembled WGS sequence"/>
</dbReference>
<feature type="domain" description="RagB/SusD" evidence="6">
    <location>
        <begin position="526"/>
        <end position="642"/>
    </location>
</feature>
<dbReference type="SUPFAM" id="SSF48452">
    <property type="entry name" value="TPR-like"/>
    <property type="match status" value="1"/>
</dbReference>
<proteinExistence type="inferred from homology"/>
<dbReference type="EMBL" id="RMBX01000005">
    <property type="protein sequence ID" value="RPD41259.1"/>
    <property type="molecule type" value="Genomic_DNA"/>
</dbReference>
<evidence type="ECO:0000259" key="7">
    <source>
        <dbReference type="Pfam" id="PF14322"/>
    </source>
</evidence>
<sequence length="642" mass="70110">MIKRFLFLTIVSAALIVSLPSCKKLLETSPSDFISPDEFFSSKENLNAALTGAYSILKNNTLYGDNYQHLITATTDELVYATSGNVPKIPWYNATSADAQVASVWATLYTGIDRANVVLANLNTPTKITADEKRHIEGEAKFLRAYYYFMLTQWYGDVPLRLNPTQDPGETNMPFTSSKAVYDWVIDEMITAEGLLNDQKATAFDYTERVTQTAVQAVLARVCLYAAGAPVNDSRRYTDAAKWAREVINSDLHRLNPDYTQVFRLQCKDQYDAAYKESIWEVGFQVNSATPEQSSPGQVRVGIPTASDVAGKNDGRLFVYPRLYRTYESFAFTTATNAASDASPDQRRDWCVAPFKYSGGDATTAPAQNAVAYNLYYTRYPGKWRRSEENAPRIATQSPTNYPVVRYADVLLMLAEAENELNGGPTPEAIDLVNQVRARAYGKLNGSRIITGITVTNQGTGYATPPAVTITGTGGSGATALAVISGGSVTSIRITNPGVGYPANTTVTIAGAGGASASVILNGDGELTVAQTAGKEVFLKTIQDERLMELNGEFLRRQDLKRWGILQSTIRQMGIEVIAGSSDLKPDGTPVVPAAKTPFAPSNVTVTHYTNPANNISDKDYRLAIPQKELLYNDQAKQNQGY</sequence>
<evidence type="ECO:0000256" key="5">
    <source>
        <dbReference type="ARBA" id="ARBA00023237"/>
    </source>
</evidence>
<gene>
    <name evidence="8" type="ORF">EG028_11315</name>
</gene>
<comment type="subcellular location">
    <subcellularLocation>
        <location evidence="1">Cell outer membrane</location>
    </subcellularLocation>
</comment>
<dbReference type="InterPro" id="IPR011990">
    <property type="entry name" value="TPR-like_helical_dom_sf"/>
</dbReference>
<dbReference type="OrthoDB" id="5694214at2"/>